<proteinExistence type="predicted"/>
<dbReference type="Proteomes" id="UP000071927">
    <property type="component" value="Unassembled WGS sequence"/>
</dbReference>
<gene>
    <name evidence="1" type="ORF">SGADD03_01877</name>
</gene>
<sequence>MLVADGIVQMDNTLQKLKLLQQVFLGKQFNLNNFTKVVRKSL</sequence>
<organism evidence="1 2">
    <name type="scientific">Streptococcus gallolyticus</name>
    <dbReference type="NCBI Taxonomy" id="315405"/>
    <lineage>
        <taxon>Bacteria</taxon>
        <taxon>Bacillati</taxon>
        <taxon>Bacillota</taxon>
        <taxon>Bacilli</taxon>
        <taxon>Lactobacillales</taxon>
        <taxon>Streptococcaceae</taxon>
        <taxon>Streptococcus</taxon>
    </lineage>
</organism>
<reference evidence="1 2" key="1">
    <citation type="submission" date="2016-01" db="EMBL/GenBank/DDBJ databases">
        <title>Highly variable Streptococcus oralis are common among viridans streptococci isolated from primates.</title>
        <authorList>
            <person name="Denapaite D."/>
            <person name="Rieger M."/>
            <person name="Koendgen S."/>
            <person name="Brueckner R."/>
            <person name="Ochigava I."/>
            <person name="Kappeler P."/>
            <person name="Maetz-Rensing K."/>
            <person name="Leendertz F."/>
            <person name="Hakenbeck R."/>
        </authorList>
    </citation>
    <scope>NUCLEOTIDE SEQUENCE [LARGE SCALE GENOMIC DNA]</scope>
    <source>
        <strain evidence="1 2">DD03</strain>
    </source>
</reference>
<evidence type="ECO:0000313" key="1">
    <source>
        <dbReference type="EMBL" id="KXU04336.1"/>
    </source>
</evidence>
<accession>A0A139QP62</accession>
<name>A0A139QP62_9STRE</name>
<dbReference type="AlphaFoldDB" id="A0A139QP62"/>
<dbReference type="EMBL" id="LQXV01000388">
    <property type="protein sequence ID" value="KXU04336.1"/>
    <property type="molecule type" value="Genomic_DNA"/>
</dbReference>
<evidence type="ECO:0000313" key="2">
    <source>
        <dbReference type="Proteomes" id="UP000071927"/>
    </source>
</evidence>
<dbReference type="PATRIC" id="fig|315405.12.peg.2245"/>
<comment type="caution">
    <text evidence="1">The sequence shown here is derived from an EMBL/GenBank/DDBJ whole genome shotgun (WGS) entry which is preliminary data.</text>
</comment>
<protein>
    <submittedName>
        <fullName evidence="1">Uncharacterized protein</fullName>
    </submittedName>
</protein>